<keyword evidence="1" id="KW-0472">Membrane</keyword>
<gene>
    <name evidence="3" type="ORF">ODALV1_LOCUS13610</name>
</gene>
<reference evidence="3 4" key="1">
    <citation type="submission" date="2024-08" db="EMBL/GenBank/DDBJ databases">
        <authorList>
            <person name="Cucini C."/>
            <person name="Frati F."/>
        </authorList>
    </citation>
    <scope>NUCLEOTIDE SEQUENCE [LARGE SCALE GENOMIC DNA]</scope>
</reference>
<comment type="caution">
    <text evidence="3">The sequence shown here is derived from an EMBL/GenBank/DDBJ whole genome shotgun (WGS) entry which is preliminary data.</text>
</comment>
<keyword evidence="1" id="KW-0812">Transmembrane</keyword>
<feature type="transmembrane region" description="Helical" evidence="1">
    <location>
        <begin position="628"/>
        <end position="647"/>
    </location>
</feature>
<keyword evidence="1" id="KW-1133">Transmembrane helix</keyword>
<feature type="transmembrane region" description="Helical" evidence="1">
    <location>
        <begin position="659"/>
        <end position="682"/>
    </location>
</feature>
<protein>
    <submittedName>
        <fullName evidence="3">Uncharacterized protein</fullName>
    </submittedName>
</protein>
<feature type="transmembrane region" description="Helical" evidence="1">
    <location>
        <begin position="497"/>
        <end position="517"/>
    </location>
</feature>
<evidence type="ECO:0000256" key="1">
    <source>
        <dbReference type="SAM" id="Phobius"/>
    </source>
</evidence>
<dbReference type="Gene3D" id="1.20.120.1770">
    <property type="match status" value="1"/>
</dbReference>
<feature type="chain" id="PRO_5046849031" evidence="2">
    <location>
        <begin position="30"/>
        <end position="759"/>
    </location>
</feature>
<accession>A0ABP1QPF5</accession>
<feature type="transmembrane region" description="Helical" evidence="1">
    <location>
        <begin position="538"/>
        <end position="560"/>
    </location>
</feature>
<name>A0ABP1QPF5_9HEXA</name>
<keyword evidence="2" id="KW-0732">Signal</keyword>
<dbReference type="Proteomes" id="UP001642540">
    <property type="component" value="Unassembled WGS sequence"/>
</dbReference>
<dbReference type="PROSITE" id="PS51257">
    <property type="entry name" value="PROKAR_LIPOPROTEIN"/>
    <property type="match status" value="1"/>
</dbReference>
<sequence>MQKTKEKHPLTSLILGLIIFGGCLQNLKAEAEAEADELLRSRQAPFCIDETNTSPIEKGLEKFVQIFQFHDANTYITVGATDKDTQNEISPSGMIKKIEFTTIDVKDTDSGYKDVLKNWLHVTIESHIYLEGLYIQAVSSPWGVPFGEFIANFDCSDCDSKTSMLKNYTHIIPCIHRGGLGFNHPNILTIGGETGSQKVKFKKAHFNFRYTQFPCYDHTYAQFLIVAVRNFHDTRPRFETFWTKVYELNVKYNPIGAYFPFYYGWNTRFLKCHASTAKPGDIKLYTGIEEKHRVKIKLMVNGEYDHCVRKREATRWYTCPPGPVKFTSPPTTLSDWETFRNSFKKANANNGNPSPDPDNSQFCYDAGQWEWNVGQSSWQIPDIIWGNGSVLPTTPLEEDELEEICEAVSINGTSDLGPGIPGDLNLTGEVIICTIGGDPPVCIDPHASNCDASTIFPTYGKINGTRPETFNWTGNVTLSEQFDEIAWRWGKKHILRFHGQLLIFAWVVAYNILAYIARYLKEDTIIEKKSGYIGIGNWIWYHMMFTYIFIATAGAGIYLVSNHHVNKKDGVKGNHDLCNIHSNKVETDACLYSDAHKYIGYASCIGFGLSYFSGWTRARVGGIRKMEILFHIGGAYIGKLAALLAIMTTPNGIPTFTTVYIILMEFCAILMFVAGGLMISFADKRNADDFETKRKWFPVPEEAPYSNELTLTHSESPQRISRIPLLLQERKGELSWNHLEGPHNVKNLKKATNRIPTMK</sequence>
<evidence type="ECO:0000313" key="3">
    <source>
        <dbReference type="EMBL" id="CAL8109702.1"/>
    </source>
</evidence>
<dbReference type="EMBL" id="CAXLJM020000041">
    <property type="protein sequence ID" value="CAL8109702.1"/>
    <property type="molecule type" value="Genomic_DNA"/>
</dbReference>
<feature type="transmembrane region" description="Helical" evidence="1">
    <location>
        <begin position="598"/>
        <end position="616"/>
    </location>
</feature>
<evidence type="ECO:0000313" key="4">
    <source>
        <dbReference type="Proteomes" id="UP001642540"/>
    </source>
</evidence>
<feature type="signal peptide" evidence="2">
    <location>
        <begin position="1"/>
        <end position="29"/>
    </location>
</feature>
<organism evidence="3 4">
    <name type="scientific">Orchesella dallaii</name>
    <dbReference type="NCBI Taxonomy" id="48710"/>
    <lineage>
        <taxon>Eukaryota</taxon>
        <taxon>Metazoa</taxon>
        <taxon>Ecdysozoa</taxon>
        <taxon>Arthropoda</taxon>
        <taxon>Hexapoda</taxon>
        <taxon>Collembola</taxon>
        <taxon>Entomobryomorpha</taxon>
        <taxon>Entomobryoidea</taxon>
        <taxon>Orchesellidae</taxon>
        <taxon>Orchesellinae</taxon>
        <taxon>Orchesella</taxon>
    </lineage>
</organism>
<proteinExistence type="predicted"/>
<evidence type="ECO:0000256" key="2">
    <source>
        <dbReference type="SAM" id="SignalP"/>
    </source>
</evidence>
<keyword evidence="4" id="KW-1185">Reference proteome</keyword>